<dbReference type="InterPro" id="IPR000719">
    <property type="entry name" value="Prot_kinase_dom"/>
</dbReference>
<keyword evidence="1" id="KW-0547">Nucleotide-binding</keyword>
<dbReference type="Gene3D" id="1.10.510.10">
    <property type="entry name" value="Transferase(Phosphotransferase) domain 1"/>
    <property type="match status" value="1"/>
</dbReference>
<accession>A0AAF3EXP8</accession>
<dbReference type="GO" id="GO:0004672">
    <property type="term" value="F:protein kinase activity"/>
    <property type="evidence" value="ECO:0007669"/>
    <property type="project" value="InterPro"/>
</dbReference>
<protein>
    <recommendedName>
        <fullName evidence="3">Protein kinase domain-containing protein</fullName>
    </recommendedName>
</protein>
<reference evidence="5" key="1">
    <citation type="submission" date="2024-02" db="UniProtKB">
        <authorList>
            <consortium name="WormBaseParasite"/>
        </authorList>
    </citation>
    <scope>IDENTIFICATION</scope>
</reference>
<keyword evidence="2" id="KW-0067">ATP-binding</keyword>
<evidence type="ECO:0000313" key="5">
    <source>
        <dbReference type="WBParaSite" id="MBELARI_LOCUS18985"/>
    </source>
</evidence>
<dbReference type="Pfam" id="PF00069">
    <property type="entry name" value="Pkinase"/>
    <property type="match status" value="1"/>
</dbReference>
<dbReference type="WBParaSite" id="MBELARI_LOCUS18985">
    <property type="protein sequence ID" value="MBELARI_LOCUS18985"/>
    <property type="gene ID" value="MBELARI_LOCUS18985"/>
</dbReference>
<name>A0AAF3EXP8_9BILA</name>
<keyword evidence="4" id="KW-1185">Reference proteome</keyword>
<dbReference type="PANTHER" id="PTHR24055">
    <property type="entry name" value="MITOGEN-ACTIVATED PROTEIN KINASE"/>
    <property type="match status" value="1"/>
</dbReference>
<dbReference type="InterPro" id="IPR050117">
    <property type="entry name" value="MAPK"/>
</dbReference>
<organism evidence="4 5">
    <name type="scientific">Mesorhabditis belari</name>
    <dbReference type="NCBI Taxonomy" id="2138241"/>
    <lineage>
        <taxon>Eukaryota</taxon>
        <taxon>Metazoa</taxon>
        <taxon>Ecdysozoa</taxon>
        <taxon>Nematoda</taxon>
        <taxon>Chromadorea</taxon>
        <taxon>Rhabditida</taxon>
        <taxon>Rhabditina</taxon>
        <taxon>Rhabditomorpha</taxon>
        <taxon>Rhabditoidea</taxon>
        <taxon>Rhabditidae</taxon>
        <taxon>Mesorhabditinae</taxon>
        <taxon>Mesorhabditis</taxon>
    </lineage>
</organism>
<dbReference type="PROSITE" id="PS50011">
    <property type="entry name" value="PROTEIN_KINASE_DOM"/>
    <property type="match status" value="1"/>
</dbReference>
<evidence type="ECO:0000256" key="2">
    <source>
        <dbReference type="ARBA" id="ARBA00022840"/>
    </source>
</evidence>
<dbReference type="AlphaFoldDB" id="A0AAF3EXP8"/>
<sequence length="174" mass="19909">MHRDLTPRNIGINQKEFEIKLLDFGLARETRRQLDKTGTDIRAVALVILELLGVQQLLTTGSDQIPSHAVTKLIASLSKVAKDKEASILRQLTNENLNEFEVTWRIKVESRLDPDTGILKRDDFKDLLKKMQHFNSKRGPSAVECLNHGFLKALNLKYEPKKNEYQETPKSTRS</sequence>
<dbReference type="SUPFAM" id="SSF56112">
    <property type="entry name" value="Protein kinase-like (PK-like)"/>
    <property type="match status" value="1"/>
</dbReference>
<dbReference type="InterPro" id="IPR011009">
    <property type="entry name" value="Kinase-like_dom_sf"/>
</dbReference>
<evidence type="ECO:0000313" key="4">
    <source>
        <dbReference type="Proteomes" id="UP000887575"/>
    </source>
</evidence>
<dbReference type="GO" id="GO:0005524">
    <property type="term" value="F:ATP binding"/>
    <property type="evidence" value="ECO:0007669"/>
    <property type="project" value="UniProtKB-KW"/>
</dbReference>
<evidence type="ECO:0000256" key="1">
    <source>
        <dbReference type="ARBA" id="ARBA00022741"/>
    </source>
</evidence>
<evidence type="ECO:0000259" key="3">
    <source>
        <dbReference type="PROSITE" id="PS50011"/>
    </source>
</evidence>
<dbReference type="Proteomes" id="UP000887575">
    <property type="component" value="Unassembled WGS sequence"/>
</dbReference>
<proteinExistence type="predicted"/>
<feature type="domain" description="Protein kinase" evidence="3">
    <location>
        <begin position="1"/>
        <end position="151"/>
    </location>
</feature>